<dbReference type="Gene3D" id="2.30.30.30">
    <property type="match status" value="1"/>
</dbReference>
<dbReference type="PROSITE" id="PS01108">
    <property type="entry name" value="RIBOSOMAL_L24"/>
    <property type="match status" value="1"/>
</dbReference>
<dbReference type="InterPro" id="IPR014722">
    <property type="entry name" value="Rib_uL2_dom2"/>
</dbReference>
<dbReference type="CDD" id="cd06089">
    <property type="entry name" value="KOW_RPL26"/>
    <property type="match status" value="1"/>
</dbReference>
<dbReference type="InterPro" id="IPR008991">
    <property type="entry name" value="Translation_prot_SH3-like_sf"/>
</dbReference>
<dbReference type="GO" id="GO:0006412">
    <property type="term" value="P:translation"/>
    <property type="evidence" value="ECO:0007669"/>
    <property type="project" value="InterPro"/>
</dbReference>
<name>A0A0N4UFU9_DRAME</name>
<dbReference type="OrthoDB" id="262547at2759"/>
<dbReference type="InterPro" id="IPR041988">
    <property type="entry name" value="Ribosomal_uL24_KOW"/>
</dbReference>
<dbReference type="WBParaSite" id="DME_0000633401-mRNA-1">
    <property type="protein sequence ID" value="DME_0000633401-mRNA-1"/>
    <property type="gene ID" value="DME_0000633401"/>
</dbReference>
<comment type="similarity">
    <text evidence="1">Belongs to the universal ribosomal protein uL24 family.</text>
</comment>
<sequence length="276" mass="32655">MRVNIAFRAVRRTYADLDYAMHMPKNYVERMKRIVPKKIYGNRFGAPDLIRWTLRPEDYEFGKERPWTAEELKKSFSYPSIVFMLAKNRLVINYFRKTERVPSEEWTIFPGDVVQVMVGKDKGKQGTVSHVIRDINIVFVQGMHMILKDQEKTKRFGVKEPLTWEEQPLDVTKNQVKLVDPNDNEPCEAKWILNAEETDYIRVSTRSGYEIPLPKRAFVTYDYIIPEKYMEVADKDTPAKIVLQQTYVPKLSSFEDDIMEDMGIREKRKAKSTYWY</sequence>
<dbReference type="Proteomes" id="UP000038040">
    <property type="component" value="Unplaced"/>
</dbReference>
<dbReference type="InterPro" id="IPR003256">
    <property type="entry name" value="Ribosomal_uL24"/>
</dbReference>
<dbReference type="EMBL" id="UYYG01000016">
    <property type="protein sequence ID" value="VDN51258.1"/>
    <property type="molecule type" value="Genomic_DNA"/>
</dbReference>
<feature type="domain" description="KOW" evidence="6">
    <location>
        <begin position="107"/>
        <end position="134"/>
    </location>
</feature>
<evidence type="ECO:0000313" key="8">
    <source>
        <dbReference type="Proteomes" id="UP000038040"/>
    </source>
</evidence>
<evidence type="ECO:0000256" key="4">
    <source>
        <dbReference type="ARBA" id="ARBA00035283"/>
    </source>
</evidence>
<dbReference type="InterPro" id="IPR005825">
    <property type="entry name" value="Ribosomal_uL24_CS"/>
</dbReference>
<dbReference type="SMART" id="SM00739">
    <property type="entry name" value="KOW"/>
    <property type="match status" value="1"/>
</dbReference>
<evidence type="ECO:0000313" key="7">
    <source>
        <dbReference type="EMBL" id="VDN51258.1"/>
    </source>
</evidence>
<evidence type="ECO:0000256" key="3">
    <source>
        <dbReference type="ARBA" id="ARBA00023274"/>
    </source>
</evidence>
<protein>
    <recommendedName>
        <fullName evidence="4">Large ribosomal subunit protein uL24m</fullName>
    </recommendedName>
    <alternativeName>
        <fullName evidence="5">39S ribosomal protein L24, mitochondrial</fullName>
    </alternativeName>
</protein>
<dbReference type="AlphaFoldDB" id="A0A0N4UFU9"/>
<dbReference type="PANTHER" id="PTHR12903">
    <property type="entry name" value="MITOCHONDRIAL RIBOSOMAL PROTEIN L24"/>
    <property type="match status" value="1"/>
</dbReference>
<dbReference type="GO" id="GO:0005840">
    <property type="term" value="C:ribosome"/>
    <property type="evidence" value="ECO:0007669"/>
    <property type="project" value="UniProtKB-KW"/>
</dbReference>
<reference evidence="7 9" key="2">
    <citation type="submission" date="2018-11" db="EMBL/GenBank/DDBJ databases">
        <authorList>
            <consortium name="Pathogen Informatics"/>
        </authorList>
    </citation>
    <scope>NUCLEOTIDE SEQUENCE [LARGE SCALE GENOMIC DNA]</scope>
</reference>
<dbReference type="GO" id="GO:0003735">
    <property type="term" value="F:structural constituent of ribosome"/>
    <property type="evidence" value="ECO:0007669"/>
    <property type="project" value="InterPro"/>
</dbReference>
<evidence type="ECO:0000256" key="5">
    <source>
        <dbReference type="ARBA" id="ARBA00035357"/>
    </source>
</evidence>
<dbReference type="Pfam" id="PF00467">
    <property type="entry name" value="KOW"/>
    <property type="match status" value="1"/>
</dbReference>
<proteinExistence type="inferred from homology"/>
<gene>
    <name evidence="7" type="ORF">DME_LOCUS1231</name>
</gene>
<keyword evidence="9" id="KW-1185">Reference proteome</keyword>
<dbReference type="SUPFAM" id="SSF50104">
    <property type="entry name" value="Translation proteins SH3-like domain"/>
    <property type="match status" value="1"/>
</dbReference>
<dbReference type="InterPro" id="IPR005824">
    <property type="entry name" value="KOW"/>
</dbReference>
<keyword evidence="3" id="KW-0687">Ribonucleoprotein</keyword>
<evidence type="ECO:0000256" key="2">
    <source>
        <dbReference type="ARBA" id="ARBA00022980"/>
    </source>
</evidence>
<reference evidence="10" key="1">
    <citation type="submission" date="2017-02" db="UniProtKB">
        <authorList>
            <consortium name="WormBaseParasite"/>
        </authorList>
    </citation>
    <scope>IDENTIFICATION</scope>
</reference>
<evidence type="ECO:0000313" key="9">
    <source>
        <dbReference type="Proteomes" id="UP000274756"/>
    </source>
</evidence>
<dbReference type="GO" id="GO:1990904">
    <property type="term" value="C:ribonucleoprotein complex"/>
    <property type="evidence" value="ECO:0007669"/>
    <property type="project" value="UniProtKB-KW"/>
</dbReference>
<organism evidence="8 10">
    <name type="scientific">Dracunculus medinensis</name>
    <name type="common">Guinea worm</name>
    <dbReference type="NCBI Taxonomy" id="318479"/>
    <lineage>
        <taxon>Eukaryota</taxon>
        <taxon>Metazoa</taxon>
        <taxon>Ecdysozoa</taxon>
        <taxon>Nematoda</taxon>
        <taxon>Chromadorea</taxon>
        <taxon>Rhabditida</taxon>
        <taxon>Spirurina</taxon>
        <taxon>Dracunculoidea</taxon>
        <taxon>Dracunculidae</taxon>
        <taxon>Dracunculus</taxon>
    </lineage>
</organism>
<dbReference type="STRING" id="318479.A0A0N4UFU9"/>
<evidence type="ECO:0000256" key="1">
    <source>
        <dbReference type="ARBA" id="ARBA00010618"/>
    </source>
</evidence>
<dbReference type="GO" id="GO:0003723">
    <property type="term" value="F:RNA binding"/>
    <property type="evidence" value="ECO:0007669"/>
    <property type="project" value="InterPro"/>
</dbReference>
<keyword evidence="2" id="KW-0689">Ribosomal protein</keyword>
<evidence type="ECO:0000313" key="10">
    <source>
        <dbReference type="WBParaSite" id="DME_0000633401-mRNA-1"/>
    </source>
</evidence>
<evidence type="ECO:0000259" key="6">
    <source>
        <dbReference type="SMART" id="SM00739"/>
    </source>
</evidence>
<accession>A0A0N4UFU9</accession>
<dbReference type="Proteomes" id="UP000274756">
    <property type="component" value="Unassembled WGS sequence"/>
</dbReference>